<dbReference type="RefSeq" id="XP_047767755.1">
    <property type="nucleotide sequence ID" value="XM_047912238.1"/>
</dbReference>
<keyword evidence="3" id="KW-1185">Reference proteome</keyword>
<dbReference type="OMA" id="AHIISIY"/>
<dbReference type="EMBL" id="CP090173">
    <property type="protein sequence ID" value="UJO23389.1"/>
    <property type="molecule type" value="Genomic_DNA"/>
</dbReference>
<name>A0A9Q8PJ80_PASFU</name>
<reference evidence="2" key="2">
    <citation type="journal article" date="2022" name="Microb. Genom.">
        <title>A chromosome-scale genome assembly of the tomato pathogen Cladosporium fulvum reveals a compartmentalized genome architecture and the presence of a dispensable chromosome.</title>
        <authorList>
            <person name="Zaccaron A.Z."/>
            <person name="Chen L.H."/>
            <person name="Samaras A."/>
            <person name="Stergiopoulos I."/>
        </authorList>
    </citation>
    <scope>NUCLEOTIDE SEQUENCE</scope>
    <source>
        <strain evidence="2">Race5_Kim</strain>
    </source>
</reference>
<dbReference type="OrthoDB" id="2997776at2759"/>
<feature type="compositionally biased region" description="Acidic residues" evidence="1">
    <location>
        <begin position="234"/>
        <end position="259"/>
    </location>
</feature>
<feature type="compositionally biased region" description="Basic and acidic residues" evidence="1">
    <location>
        <begin position="271"/>
        <end position="285"/>
    </location>
</feature>
<feature type="region of interest" description="Disordered" evidence="1">
    <location>
        <begin position="24"/>
        <end position="46"/>
    </location>
</feature>
<reference evidence="2" key="1">
    <citation type="submission" date="2021-12" db="EMBL/GenBank/DDBJ databases">
        <authorList>
            <person name="Zaccaron A."/>
            <person name="Stergiopoulos I."/>
        </authorList>
    </citation>
    <scope>NUCLEOTIDE SEQUENCE</scope>
    <source>
        <strain evidence="2">Race5_Kim</strain>
    </source>
</reference>
<proteinExistence type="predicted"/>
<evidence type="ECO:0000313" key="3">
    <source>
        <dbReference type="Proteomes" id="UP000756132"/>
    </source>
</evidence>
<dbReference type="Proteomes" id="UP000756132">
    <property type="component" value="Chromosome 11"/>
</dbReference>
<dbReference type="GeneID" id="71992968"/>
<feature type="region of interest" description="Disordered" evidence="1">
    <location>
        <begin position="219"/>
        <end position="285"/>
    </location>
</feature>
<sequence length="285" mass="32667">MRIHKVLMLELFFDRLEGPNDSRCVFKEDPKSTGGPSKGASETFRRTYEKKKGQQWRRALDEYMGIKHGRRTKIRQFERPAHIISIYGHSLDSVLPGLEYDIENRELSFQWEPMLAAFFSEQHELNRRSEGLESYSELADQFAAEQIQPYSGHLRFALMAVKLQKAAAAKEKVMLRVRRQRIMKQYREFYTEERIDKDYDVDAHDEAVHVGKVVAVDGAGTGRERTGSGMTNDASDEDSADDQDEQENDSEAEEDDDPDYASVSSGGDPIEGERADEYHDLSDID</sequence>
<organism evidence="2 3">
    <name type="scientific">Passalora fulva</name>
    <name type="common">Tomato leaf mold</name>
    <name type="synonym">Cladosporium fulvum</name>
    <dbReference type="NCBI Taxonomy" id="5499"/>
    <lineage>
        <taxon>Eukaryota</taxon>
        <taxon>Fungi</taxon>
        <taxon>Dikarya</taxon>
        <taxon>Ascomycota</taxon>
        <taxon>Pezizomycotina</taxon>
        <taxon>Dothideomycetes</taxon>
        <taxon>Dothideomycetidae</taxon>
        <taxon>Mycosphaerellales</taxon>
        <taxon>Mycosphaerellaceae</taxon>
        <taxon>Fulvia</taxon>
    </lineage>
</organism>
<gene>
    <name evidence="2" type="ORF">CLAFUR5_13090</name>
</gene>
<protein>
    <submittedName>
        <fullName evidence="2">Uncharacterized protein</fullName>
    </submittedName>
</protein>
<dbReference type="AlphaFoldDB" id="A0A9Q8PJ80"/>
<accession>A0A9Q8PJ80</accession>
<evidence type="ECO:0000256" key="1">
    <source>
        <dbReference type="SAM" id="MobiDB-lite"/>
    </source>
</evidence>
<dbReference type="KEGG" id="ffu:CLAFUR5_13090"/>
<evidence type="ECO:0000313" key="2">
    <source>
        <dbReference type="EMBL" id="UJO23389.1"/>
    </source>
</evidence>